<dbReference type="Gene3D" id="3.20.20.140">
    <property type="entry name" value="Metal-dependent hydrolases"/>
    <property type="match status" value="1"/>
</dbReference>
<dbReference type="InterPro" id="IPR006680">
    <property type="entry name" value="Amidohydro-rel"/>
</dbReference>
<proteinExistence type="predicted"/>
<feature type="domain" description="Amidohydrolase-related" evidence="2">
    <location>
        <begin position="208"/>
        <end position="416"/>
    </location>
</feature>
<keyword evidence="4" id="KW-1185">Reference proteome</keyword>
<gene>
    <name evidence="3" type="ORF">CQA43_03570</name>
</gene>
<dbReference type="SUPFAM" id="SSF51556">
    <property type="entry name" value="Metallo-dependent hydrolases"/>
    <property type="match status" value="1"/>
</dbReference>
<dbReference type="InterPro" id="IPR004722">
    <property type="entry name" value="DHOase"/>
</dbReference>
<dbReference type="GO" id="GO:0004151">
    <property type="term" value="F:dihydroorotase activity"/>
    <property type="evidence" value="ECO:0007669"/>
    <property type="project" value="InterPro"/>
</dbReference>
<name>A0A3D8IFA4_9HELI</name>
<dbReference type="GO" id="GO:0006145">
    <property type="term" value="P:purine nucleobase catabolic process"/>
    <property type="evidence" value="ECO:0007669"/>
    <property type="project" value="TreeGrafter"/>
</dbReference>
<dbReference type="OrthoDB" id="9803027at2"/>
<sequence>MIIKGAMVCDANGEQRGDVRIEKGKIVAVERSIMPKSGEEVLGADNLILLPGAIDLNTRVSNSILSKENLLKLSCKAALGGISQAVLIPDCKPTSSSELGLELLHALKDEFKAQILGISDAVNVENPKSLNELAILHKKGAKGIFAKSNIDGNLLRRACEFALMFDVPMFFSCEDESLSANGVMNDGELSSRLGLPAIPTLSETKEVAQMSEVARFMGVKAVFLALATERSVEIIEEVKNIHLKSISKTKTPHLFLQTSIHHLMLTENLCNHYNTAAKIKPPLKSESTRTKLLKRVKRGEIELITSLQSAKSQAQKDLAFEEAAFGIDMIECFVPMCYTLFVKNERMNLSELSKILSLNPARALGFSEKGLIAEGYDADLILIDPKETCVMDNPDSPYNDWIFYGVVKEMFVEGKQCLGFYTHS</sequence>
<dbReference type="PANTHER" id="PTHR43668">
    <property type="entry name" value="ALLANTOINASE"/>
    <property type="match status" value="1"/>
</dbReference>
<dbReference type="SUPFAM" id="SSF51338">
    <property type="entry name" value="Composite domain of metallo-dependent hydrolases"/>
    <property type="match status" value="1"/>
</dbReference>
<organism evidence="3 4">
    <name type="scientific">Helicobacter ganmani</name>
    <dbReference type="NCBI Taxonomy" id="60246"/>
    <lineage>
        <taxon>Bacteria</taxon>
        <taxon>Pseudomonadati</taxon>
        <taxon>Campylobacterota</taxon>
        <taxon>Epsilonproteobacteria</taxon>
        <taxon>Campylobacterales</taxon>
        <taxon>Helicobacteraceae</taxon>
        <taxon>Helicobacter</taxon>
    </lineage>
</organism>
<accession>A0A3D8IFA4</accession>
<dbReference type="GeneID" id="82535361"/>
<comment type="caution">
    <text evidence="3">The sequence shown here is derived from an EMBL/GenBank/DDBJ whole genome shotgun (WGS) entry which is preliminary data.</text>
</comment>
<dbReference type="EMBL" id="NXLS01000002">
    <property type="protein sequence ID" value="RDU63907.1"/>
    <property type="molecule type" value="Genomic_DNA"/>
</dbReference>
<dbReference type="GO" id="GO:0046872">
    <property type="term" value="F:metal ion binding"/>
    <property type="evidence" value="ECO:0007669"/>
    <property type="project" value="InterPro"/>
</dbReference>
<keyword evidence="1" id="KW-0665">Pyrimidine biosynthesis</keyword>
<reference evidence="3 4" key="1">
    <citation type="submission" date="2018-04" db="EMBL/GenBank/DDBJ databases">
        <title>Novel Campyloabacter and Helicobacter Species and Strains.</title>
        <authorList>
            <person name="Mannion A.J."/>
            <person name="Shen Z."/>
            <person name="Fox J.G."/>
        </authorList>
    </citation>
    <scope>NUCLEOTIDE SEQUENCE [LARGE SCALE GENOMIC DNA]</scope>
    <source>
        <strain evidence="3 4">MIT 99-5101</strain>
    </source>
</reference>
<dbReference type="GO" id="GO:0004038">
    <property type="term" value="F:allantoinase activity"/>
    <property type="evidence" value="ECO:0007669"/>
    <property type="project" value="TreeGrafter"/>
</dbReference>
<protein>
    <submittedName>
        <fullName evidence="3">Dihydroorotase</fullName>
    </submittedName>
</protein>
<dbReference type="GO" id="GO:0005737">
    <property type="term" value="C:cytoplasm"/>
    <property type="evidence" value="ECO:0007669"/>
    <property type="project" value="TreeGrafter"/>
</dbReference>
<dbReference type="InterPro" id="IPR011059">
    <property type="entry name" value="Metal-dep_hydrolase_composite"/>
</dbReference>
<evidence type="ECO:0000259" key="2">
    <source>
        <dbReference type="Pfam" id="PF01979"/>
    </source>
</evidence>
<evidence type="ECO:0000256" key="1">
    <source>
        <dbReference type="ARBA" id="ARBA00022975"/>
    </source>
</evidence>
<dbReference type="PANTHER" id="PTHR43668:SF2">
    <property type="entry name" value="ALLANTOINASE"/>
    <property type="match status" value="1"/>
</dbReference>
<evidence type="ECO:0000313" key="4">
    <source>
        <dbReference type="Proteomes" id="UP000256650"/>
    </source>
</evidence>
<dbReference type="AlphaFoldDB" id="A0A3D8IFA4"/>
<dbReference type="Proteomes" id="UP000256650">
    <property type="component" value="Unassembled WGS sequence"/>
</dbReference>
<dbReference type="GO" id="GO:0006221">
    <property type="term" value="P:pyrimidine nucleotide biosynthetic process"/>
    <property type="evidence" value="ECO:0007669"/>
    <property type="project" value="UniProtKB-KW"/>
</dbReference>
<dbReference type="InterPro" id="IPR050138">
    <property type="entry name" value="DHOase/Allantoinase_Hydrolase"/>
</dbReference>
<dbReference type="InterPro" id="IPR032466">
    <property type="entry name" value="Metal_Hydrolase"/>
</dbReference>
<dbReference type="CDD" id="cd01317">
    <property type="entry name" value="DHOase_IIa"/>
    <property type="match status" value="1"/>
</dbReference>
<evidence type="ECO:0000313" key="3">
    <source>
        <dbReference type="EMBL" id="RDU63907.1"/>
    </source>
</evidence>
<dbReference type="Pfam" id="PF01979">
    <property type="entry name" value="Amidohydro_1"/>
    <property type="match status" value="1"/>
</dbReference>
<dbReference type="RefSeq" id="WP_115551231.1">
    <property type="nucleotide sequence ID" value="NZ_CAOOSM010000002.1"/>
</dbReference>